<evidence type="ECO:0000256" key="5">
    <source>
        <dbReference type="SAM" id="Phobius"/>
    </source>
</evidence>
<feature type="transmembrane region" description="Helical" evidence="5">
    <location>
        <begin position="135"/>
        <end position="152"/>
    </location>
</feature>
<dbReference type="NCBIfam" id="TIGR00367">
    <property type="entry name" value="calcium/sodium antiporter"/>
    <property type="match status" value="1"/>
</dbReference>
<feature type="transmembrane region" description="Helical" evidence="5">
    <location>
        <begin position="252"/>
        <end position="273"/>
    </location>
</feature>
<evidence type="ECO:0000259" key="6">
    <source>
        <dbReference type="Pfam" id="PF01699"/>
    </source>
</evidence>
<evidence type="ECO:0000256" key="3">
    <source>
        <dbReference type="ARBA" id="ARBA00022989"/>
    </source>
</evidence>
<feature type="transmembrane region" description="Helical" evidence="5">
    <location>
        <begin position="183"/>
        <end position="201"/>
    </location>
</feature>
<reference evidence="7 8" key="1">
    <citation type="submission" date="2020-08" db="EMBL/GenBank/DDBJ databases">
        <title>Genome public.</title>
        <authorList>
            <person name="Liu C."/>
            <person name="Sun Q."/>
        </authorList>
    </citation>
    <scope>NUCLEOTIDE SEQUENCE [LARGE SCALE GENOMIC DNA]</scope>
    <source>
        <strain evidence="7 8">NSJ-6</strain>
    </source>
</reference>
<evidence type="ECO:0000256" key="1">
    <source>
        <dbReference type="ARBA" id="ARBA00004141"/>
    </source>
</evidence>
<name>A0ABR7DDA5_9CLOT</name>
<feature type="transmembrane region" description="Helical" evidence="5">
    <location>
        <begin position="279"/>
        <end position="297"/>
    </location>
</feature>
<dbReference type="EMBL" id="JACOOO010000019">
    <property type="protein sequence ID" value="MBC5629332.1"/>
    <property type="molecule type" value="Genomic_DNA"/>
</dbReference>
<keyword evidence="2 5" id="KW-0812">Transmembrane</keyword>
<organism evidence="7 8">
    <name type="scientific">Clostridium hominis</name>
    <dbReference type="NCBI Taxonomy" id="2763036"/>
    <lineage>
        <taxon>Bacteria</taxon>
        <taxon>Bacillati</taxon>
        <taxon>Bacillota</taxon>
        <taxon>Clostridia</taxon>
        <taxon>Eubacteriales</taxon>
        <taxon>Clostridiaceae</taxon>
        <taxon>Clostridium</taxon>
    </lineage>
</organism>
<dbReference type="Proteomes" id="UP000596929">
    <property type="component" value="Unassembled WGS sequence"/>
</dbReference>
<dbReference type="PANTHER" id="PTHR10846">
    <property type="entry name" value="SODIUM/POTASSIUM/CALCIUM EXCHANGER"/>
    <property type="match status" value="1"/>
</dbReference>
<dbReference type="Pfam" id="PF01699">
    <property type="entry name" value="Na_Ca_ex"/>
    <property type="match status" value="2"/>
</dbReference>
<dbReference type="Gene3D" id="1.20.1420.30">
    <property type="entry name" value="NCX, central ion-binding region"/>
    <property type="match status" value="1"/>
</dbReference>
<dbReference type="InterPro" id="IPR044880">
    <property type="entry name" value="NCX_ion-bd_dom_sf"/>
</dbReference>
<feature type="transmembrane region" description="Helical" evidence="5">
    <location>
        <begin position="103"/>
        <end position="123"/>
    </location>
</feature>
<evidence type="ECO:0000256" key="4">
    <source>
        <dbReference type="ARBA" id="ARBA00023136"/>
    </source>
</evidence>
<dbReference type="PANTHER" id="PTHR10846:SF8">
    <property type="entry name" value="INNER MEMBRANE PROTEIN YRBG"/>
    <property type="match status" value="1"/>
</dbReference>
<keyword evidence="8" id="KW-1185">Reference proteome</keyword>
<comment type="caution">
    <text evidence="7">The sequence shown here is derived from an EMBL/GenBank/DDBJ whole genome shotgun (WGS) entry which is preliminary data.</text>
</comment>
<feature type="transmembrane region" description="Helical" evidence="5">
    <location>
        <begin position="309"/>
        <end position="327"/>
    </location>
</feature>
<keyword evidence="3 5" id="KW-1133">Transmembrane helix</keyword>
<accession>A0ABR7DDA5</accession>
<comment type="subcellular location">
    <subcellularLocation>
        <location evidence="1">Membrane</location>
        <topology evidence="1">Multi-pass membrane protein</topology>
    </subcellularLocation>
</comment>
<evidence type="ECO:0000256" key="2">
    <source>
        <dbReference type="ARBA" id="ARBA00022692"/>
    </source>
</evidence>
<protein>
    <submittedName>
        <fullName evidence="7">Calcium/sodium antiporter</fullName>
    </submittedName>
</protein>
<feature type="domain" description="Sodium/calcium exchanger membrane region" evidence="6">
    <location>
        <begin position="3"/>
        <end position="150"/>
    </location>
</feature>
<dbReference type="RefSeq" id="WP_032119221.1">
    <property type="nucleotide sequence ID" value="NZ_JACOOO010000019.1"/>
</dbReference>
<proteinExistence type="predicted"/>
<dbReference type="InterPro" id="IPR004837">
    <property type="entry name" value="NaCa_Exmemb"/>
</dbReference>
<keyword evidence="4 5" id="KW-0472">Membrane</keyword>
<gene>
    <name evidence="7" type="ORF">H8S20_10545</name>
</gene>
<dbReference type="InterPro" id="IPR004481">
    <property type="entry name" value="K/Na/Ca-exchanger"/>
</dbReference>
<feature type="transmembrane region" description="Helical" evidence="5">
    <location>
        <begin position="76"/>
        <end position="94"/>
    </location>
</feature>
<evidence type="ECO:0000313" key="7">
    <source>
        <dbReference type="EMBL" id="MBC5629332.1"/>
    </source>
</evidence>
<evidence type="ECO:0000313" key="8">
    <source>
        <dbReference type="Proteomes" id="UP000596929"/>
    </source>
</evidence>
<sequence>MNYILLIIGFFLLIKGADIFVDGASRISKKLGIPSVIVGLTIVSLGTSAPELAVSIISSLQGNNEIAVGNVLGSNIFNTLMVLGVTLIIMPLIIKKSTIKKDFFINIAVTTLFLLLTFNGILFGKDNYISRFDGLILLAGCILYIAFLIWTVKGSKTNNAKDIAAEMAIENADIEEVNIPKSIIALLIGGIGIVIGGKIVVDSASSIATAWGMSDKLVGLTIVAMGTSLPELVTSAMAALKGEEDMALGNILGSNIFNILLIIGASSIISPILVSSTLVVDFIFLILVTILIAILIFAHKGKEKRLGKLEGILFVALYIGYMSYIIFRN</sequence>
<feature type="domain" description="Sodium/calcium exchanger membrane region" evidence="6">
    <location>
        <begin position="182"/>
        <end position="326"/>
    </location>
</feature>